<dbReference type="GO" id="GO:0022857">
    <property type="term" value="F:transmembrane transporter activity"/>
    <property type="evidence" value="ECO:0007669"/>
    <property type="project" value="InterPro"/>
</dbReference>
<dbReference type="AlphaFoldDB" id="A0A3N9NZF8"/>
<dbReference type="Pfam" id="PF07690">
    <property type="entry name" value="MFS_1"/>
    <property type="match status" value="1"/>
</dbReference>
<keyword evidence="6 7" id="KW-0472">Membrane</keyword>
<evidence type="ECO:0000256" key="4">
    <source>
        <dbReference type="ARBA" id="ARBA00022692"/>
    </source>
</evidence>
<name>A0A3N9NZF8_9BACL</name>
<evidence type="ECO:0000259" key="8">
    <source>
        <dbReference type="PROSITE" id="PS50850"/>
    </source>
</evidence>
<evidence type="ECO:0000313" key="9">
    <source>
        <dbReference type="EMBL" id="RQW09321.1"/>
    </source>
</evidence>
<accession>A0A3N9NZF8</accession>
<dbReference type="PANTHER" id="PTHR43124">
    <property type="entry name" value="PURINE EFFLUX PUMP PBUE"/>
    <property type="match status" value="1"/>
</dbReference>
<feature type="transmembrane region" description="Helical" evidence="7">
    <location>
        <begin position="73"/>
        <end position="96"/>
    </location>
</feature>
<reference evidence="9 10" key="1">
    <citation type="submission" date="2018-11" db="EMBL/GenBank/DDBJ databases">
        <title>Genome sequence of strain 7197.</title>
        <authorList>
            <person name="Gao J."/>
            <person name="Sun J."/>
        </authorList>
    </citation>
    <scope>NUCLEOTIDE SEQUENCE [LARGE SCALE GENOMIC DNA]</scope>
    <source>
        <strain evidence="9 10">7197</strain>
    </source>
</reference>
<keyword evidence="2" id="KW-0813">Transport</keyword>
<evidence type="ECO:0000256" key="5">
    <source>
        <dbReference type="ARBA" id="ARBA00022989"/>
    </source>
</evidence>
<feature type="transmembrane region" description="Helical" evidence="7">
    <location>
        <begin position="108"/>
        <end position="127"/>
    </location>
</feature>
<dbReference type="GO" id="GO:0005886">
    <property type="term" value="C:plasma membrane"/>
    <property type="evidence" value="ECO:0007669"/>
    <property type="project" value="UniProtKB-SubCell"/>
</dbReference>
<gene>
    <name evidence="9" type="ORF">EH198_19285</name>
</gene>
<dbReference type="Gene3D" id="1.20.1250.20">
    <property type="entry name" value="MFS general substrate transporter like domains"/>
    <property type="match status" value="1"/>
</dbReference>
<dbReference type="InterPro" id="IPR011701">
    <property type="entry name" value="MFS"/>
</dbReference>
<dbReference type="CDD" id="cd17324">
    <property type="entry name" value="MFS_NepI_like"/>
    <property type="match status" value="1"/>
</dbReference>
<protein>
    <submittedName>
        <fullName evidence="9">MFS transporter</fullName>
    </submittedName>
</protein>
<dbReference type="PANTHER" id="PTHR43124:SF3">
    <property type="entry name" value="CHLORAMPHENICOL EFFLUX PUMP RV0191"/>
    <property type="match status" value="1"/>
</dbReference>
<organism evidence="9 10">
    <name type="scientific">Paenibacillus rhizophilus</name>
    <dbReference type="NCBI Taxonomy" id="1850366"/>
    <lineage>
        <taxon>Bacteria</taxon>
        <taxon>Bacillati</taxon>
        <taxon>Bacillota</taxon>
        <taxon>Bacilli</taxon>
        <taxon>Bacillales</taxon>
        <taxon>Paenibacillaceae</taxon>
        <taxon>Paenibacillus</taxon>
    </lineage>
</organism>
<dbReference type="InterPro" id="IPR036259">
    <property type="entry name" value="MFS_trans_sf"/>
</dbReference>
<feature type="transmembrane region" description="Helical" evidence="7">
    <location>
        <begin position="196"/>
        <end position="215"/>
    </location>
</feature>
<dbReference type="PROSITE" id="PS50850">
    <property type="entry name" value="MFS"/>
    <property type="match status" value="1"/>
</dbReference>
<sequence>MKCRTKRYPIHALPLNHYVYVIVIDGKGGSIIEMSKSHLAYTAMLLTVSGIAVVSLLYVMIPLTPYVITEFSISPIQAVWASSIFSMAFALGNLFFGTLSDRVPKKRLILAGLILLAVCTFSVELASSFTPFLVLRAAQGFLAASFPPVALAYVSDVIPPAQRPNVISYLSCGFLLAGVVGQIFSAEVAANWGMKAVFALLSFIYAILIVISFQLPKDRPNAERPAVGPGVFEAFRTLVRIPSLLVAYGAAVTILMSFVAMFFGLSEFAVQQLHLSPERILWLRLISMLGTVCALFCGSWIRRFGPVRVLVAGFLTAAAGLAGEAALSSVDMALFIAAMVIFVAGIAAAVPSIISRIGLLGSAACGMALALYGFFVFVGASLGPILAATLMPFGFAALCGTLSAVMLAAAAVTAWSAKPSADDERLDAVNS</sequence>
<feature type="transmembrane region" description="Helical" evidence="7">
    <location>
        <begin position="133"/>
        <end position="154"/>
    </location>
</feature>
<feature type="transmembrane region" description="Helical" evidence="7">
    <location>
        <begin position="366"/>
        <end position="387"/>
    </location>
</feature>
<keyword evidence="3" id="KW-1003">Cell membrane</keyword>
<keyword evidence="4 7" id="KW-0812">Transmembrane</keyword>
<feature type="domain" description="Major facilitator superfamily (MFS) profile" evidence="8">
    <location>
        <begin position="42"/>
        <end position="422"/>
    </location>
</feature>
<dbReference type="EMBL" id="RQPI01000014">
    <property type="protein sequence ID" value="RQW09321.1"/>
    <property type="molecule type" value="Genomic_DNA"/>
</dbReference>
<feature type="transmembrane region" description="Helical" evidence="7">
    <location>
        <begin position="393"/>
        <end position="415"/>
    </location>
</feature>
<evidence type="ECO:0000256" key="1">
    <source>
        <dbReference type="ARBA" id="ARBA00004651"/>
    </source>
</evidence>
<dbReference type="Proteomes" id="UP000282529">
    <property type="component" value="Unassembled WGS sequence"/>
</dbReference>
<dbReference type="SUPFAM" id="SSF103473">
    <property type="entry name" value="MFS general substrate transporter"/>
    <property type="match status" value="1"/>
</dbReference>
<keyword evidence="5 7" id="KW-1133">Transmembrane helix</keyword>
<comment type="subcellular location">
    <subcellularLocation>
        <location evidence="1">Cell membrane</location>
        <topology evidence="1">Multi-pass membrane protein</topology>
    </subcellularLocation>
</comment>
<dbReference type="InterPro" id="IPR050189">
    <property type="entry name" value="MFS_Efflux_Transporters"/>
</dbReference>
<proteinExistence type="predicted"/>
<dbReference type="OrthoDB" id="9781156at2"/>
<feature type="transmembrane region" description="Helical" evidence="7">
    <location>
        <begin position="39"/>
        <end position="61"/>
    </location>
</feature>
<keyword evidence="10" id="KW-1185">Reference proteome</keyword>
<evidence type="ECO:0000256" key="2">
    <source>
        <dbReference type="ARBA" id="ARBA00022448"/>
    </source>
</evidence>
<feature type="transmembrane region" description="Helical" evidence="7">
    <location>
        <begin position="245"/>
        <end position="265"/>
    </location>
</feature>
<feature type="transmembrane region" description="Helical" evidence="7">
    <location>
        <begin position="333"/>
        <end position="354"/>
    </location>
</feature>
<evidence type="ECO:0000256" key="6">
    <source>
        <dbReference type="ARBA" id="ARBA00023136"/>
    </source>
</evidence>
<evidence type="ECO:0000256" key="3">
    <source>
        <dbReference type="ARBA" id="ARBA00022475"/>
    </source>
</evidence>
<comment type="caution">
    <text evidence="9">The sequence shown here is derived from an EMBL/GenBank/DDBJ whole genome shotgun (WGS) entry which is preliminary data.</text>
</comment>
<dbReference type="InterPro" id="IPR020846">
    <property type="entry name" value="MFS_dom"/>
</dbReference>
<feature type="transmembrane region" description="Helical" evidence="7">
    <location>
        <begin position="166"/>
        <end position="184"/>
    </location>
</feature>
<evidence type="ECO:0000256" key="7">
    <source>
        <dbReference type="SAM" id="Phobius"/>
    </source>
</evidence>
<feature type="transmembrane region" description="Helical" evidence="7">
    <location>
        <begin position="308"/>
        <end position="327"/>
    </location>
</feature>
<feature type="transmembrane region" description="Helical" evidence="7">
    <location>
        <begin position="280"/>
        <end position="301"/>
    </location>
</feature>
<evidence type="ECO:0000313" key="10">
    <source>
        <dbReference type="Proteomes" id="UP000282529"/>
    </source>
</evidence>